<keyword evidence="2" id="KW-0732">Signal</keyword>
<evidence type="ECO:0000259" key="3">
    <source>
        <dbReference type="PROSITE" id="PS51352"/>
    </source>
</evidence>
<sequence length="645" mass="74249">VELPPALTEEDFDSVTAEQLTLVEFFSPYCSHCKQLAPVWEQAYSISQEEQENLGISMRQVNCVESGDLCERESIYYYPNLRLYAPVEGDSGTVGKHIDTFPRGMTRTAGNFKKYLISSVAEFKSGYANILSVSEELDVDLGLKLVAGEADEPYFVALFSSTNEQYKNGFPESCQDCVEHKQIWEKLSVLVMSESRTAHLNCHSHPVLCKQLGFPSLADPGKFLAPRYIMFVPKEVGRIRFDYPTEADINAASMKAFVSKLSRNCKYDEISPHDLLDLNVITPRLPENFQGIGYPLSNKMTLVFSYDKSTVTPEDKAIMPYLLEMATLLPFDIDLYTSSGKKFEEVIEKESKALVDYINQDETFAKRSFDRKMFLSTSLTLRPTLYIFKEHSLVPVVFQTFALEDIRMPHKIRKWVQKNMKPMFGELTPSNYKSYFIQSSVKSKDDRNDRVAITFVNSDKPKELEDILFSVSMVSHQYHYEKQEYYYQKLLKEREIKDADVAKLKEKNADSAIVIERMRKLIQHLFYRDDVAFTYIDLARFPALADNLGLNIDGKEYVAGDTLVVSNALSVYWDQNLEGTQLRFTPQQFREILKYLLDTNLVSGQKPNKLSSKLVNSPFHRHLRFFDVIHQFGFFGYVFAFIITY</sequence>
<gene>
    <name evidence="4" type="ORF">METBISCDRAFT_9713</name>
</gene>
<name>A0A4P9ZCV9_9ASCO</name>
<feature type="domain" description="Thioredoxin" evidence="3">
    <location>
        <begin position="1"/>
        <end position="122"/>
    </location>
</feature>
<dbReference type="Proteomes" id="UP000268321">
    <property type="component" value="Unassembled WGS sequence"/>
</dbReference>
<dbReference type="GO" id="GO:0005783">
    <property type="term" value="C:endoplasmic reticulum"/>
    <property type="evidence" value="ECO:0007669"/>
    <property type="project" value="TreeGrafter"/>
</dbReference>
<dbReference type="CDD" id="cd02961">
    <property type="entry name" value="PDI_a_family"/>
    <property type="match status" value="1"/>
</dbReference>
<evidence type="ECO:0000256" key="1">
    <source>
        <dbReference type="ARBA" id="ARBA00006347"/>
    </source>
</evidence>
<protein>
    <recommendedName>
        <fullName evidence="3">Thioredoxin domain-containing protein</fullName>
    </recommendedName>
</protein>
<dbReference type="Pfam" id="PF00085">
    <property type="entry name" value="Thioredoxin"/>
    <property type="match status" value="1"/>
</dbReference>
<evidence type="ECO:0000313" key="5">
    <source>
        <dbReference type="Proteomes" id="UP000268321"/>
    </source>
</evidence>
<dbReference type="AlphaFoldDB" id="A0A4P9ZCV9"/>
<dbReference type="SUPFAM" id="SSF52833">
    <property type="entry name" value="Thioredoxin-like"/>
    <property type="match status" value="1"/>
</dbReference>
<feature type="non-terminal residue" evidence="4">
    <location>
        <position position="1"/>
    </location>
</feature>
<feature type="non-terminal residue" evidence="4">
    <location>
        <position position="645"/>
    </location>
</feature>
<dbReference type="PROSITE" id="PS51352">
    <property type="entry name" value="THIOREDOXIN_2"/>
    <property type="match status" value="1"/>
</dbReference>
<dbReference type="InterPro" id="IPR051063">
    <property type="entry name" value="PDI"/>
</dbReference>
<dbReference type="OrthoDB" id="72053at2759"/>
<dbReference type="PANTHER" id="PTHR45672">
    <property type="entry name" value="PROTEIN DISULFIDE-ISOMERASE C17H9.14C-RELATED"/>
    <property type="match status" value="1"/>
</dbReference>
<proteinExistence type="inferred from homology"/>
<dbReference type="EMBL" id="ML004453">
    <property type="protein sequence ID" value="RKP30744.1"/>
    <property type="molecule type" value="Genomic_DNA"/>
</dbReference>
<organism evidence="4 5">
    <name type="scientific">Metschnikowia bicuspidata</name>
    <dbReference type="NCBI Taxonomy" id="27322"/>
    <lineage>
        <taxon>Eukaryota</taxon>
        <taxon>Fungi</taxon>
        <taxon>Dikarya</taxon>
        <taxon>Ascomycota</taxon>
        <taxon>Saccharomycotina</taxon>
        <taxon>Pichiomycetes</taxon>
        <taxon>Metschnikowiaceae</taxon>
        <taxon>Metschnikowia</taxon>
    </lineage>
</organism>
<evidence type="ECO:0000256" key="2">
    <source>
        <dbReference type="ARBA" id="ARBA00022729"/>
    </source>
</evidence>
<dbReference type="Gene3D" id="3.40.30.10">
    <property type="entry name" value="Glutaredoxin"/>
    <property type="match status" value="1"/>
</dbReference>
<dbReference type="GO" id="GO:0006457">
    <property type="term" value="P:protein folding"/>
    <property type="evidence" value="ECO:0007669"/>
    <property type="project" value="TreeGrafter"/>
</dbReference>
<dbReference type="GO" id="GO:0003756">
    <property type="term" value="F:protein disulfide isomerase activity"/>
    <property type="evidence" value="ECO:0007669"/>
    <property type="project" value="TreeGrafter"/>
</dbReference>
<dbReference type="PANTHER" id="PTHR45672:SF3">
    <property type="entry name" value="THIOREDOXIN DOMAIN-CONTAINING PROTEIN 5"/>
    <property type="match status" value="1"/>
</dbReference>
<dbReference type="InterPro" id="IPR013766">
    <property type="entry name" value="Thioredoxin_domain"/>
</dbReference>
<reference evidence="5" key="1">
    <citation type="journal article" date="2018" name="Nat. Microbiol.">
        <title>Leveraging single-cell genomics to expand the fungal tree of life.</title>
        <authorList>
            <person name="Ahrendt S.R."/>
            <person name="Quandt C.A."/>
            <person name="Ciobanu D."/>
            <person name="Clum A."/>
            <person name="Salamov A."/>
            <person name="Andreopoulos B."/>
            <person name="Cheng J.F."/>
            <person name="Woyke T."/>
            <person name="Pelin A."/>
            <person name="Henrissat B."/>
            <person name="Reynolds N.K."/>
            <person name="Benny G.L."/>
            <person name="Smith M.E."/>
            <person name="James T.Y."/>
            <person name="Grigoriev I.V."/>
        </authorList>
    </citation>
    <scope>NUCLEOTIDE SEQUENCE [LARGE SCALE GENOMIC DNA]</scope>
    <source>
        <strain evidence="5">Baker2002</strain>
    </source>
</reference>
<comment type="similarity">
    <text evidence="1">Belongs to the protein disulfide isomerase family.</text>
</comment>
<dbReference type="InterPro" id="IPR036249">
    <property type="entry name" value="Thioredoxin-like_sf"/>
</dbReference>
<accession>A0A4P9ZCV9</accession>
<keyword evidence="5" id="KW-1185">Reference proteome</keyword>
<evidence type="ECO:0000313" key="4">
    <source>
        <dbReference type="EMBL" id="RKP30744.1"/>
    </source>
</evidence>